<evidence type="ECO:0000313" key="3">
    <source>
        <dbReference type="Proteomes" id="UP000729402"/>
    </source>
</evidence>
<dbReference type="PANTHER" id="PTHR31635:SF196">
    <property type="entry name" value="REVERSE TRANSCRIPTASE DOMAIN-CONTAINING PROTEIN-RELATED"/>
    <property type="match status" value="1"/>
</dbReference>
<gene>
    <name evidence="2" type="ORF">GUJ93_ZPchr0001g30664</name>
</gene>
<proteinExistence type="predicted"/>
<reference evidence="2" key="2">
    <citation type="submission" date="2021-02" db="EMBL/GenBank/DDBJ databases">
        <authorList>
            <person name="Kimball J.A."/>
            <person name="Haas M.W."/>
            <person name="Macchietto M."/>
            <person name="Kono T."/>
            <person name="Duquette J."/>
            <person name="Shao M."/>
        </authorList>
    </citation>
    <scope>NUCLEOTIDE SEQUENCE</scope>
    <source>
        <tissue evidence="2">Fresh leaf tissue</tissue>
    </source>
</reference>
<keyword evidence="3" id="KW-1185">Reference proteome</keyword>
<sequence>MLHHLGFPQKWIVRIRAVLSSGHSAILLNGSPGKFFHCKRGVRQGDPLSHLLFIIAADLLQHITNQAAQSGFIKALTRHPAADDFPIVQYADDTMVFLRADQKNVFYFKALLNTFSLSTGLKVNYNKSSLIPINVPNDQIETLAASLHKPRFKDFIPCSIKLIVG</sequence>
<dbReference type="PROSITE" id="PS50878">
    <property type="entry name" value="RT_POL"/>
    <property type="match status" value="1"/>
</dbReference>
<feature type="domain" description="Reverse transcriptase" evidence="1">
    <location>
        <begin position="1"/>
        <end position="147"/>
    </location>
</feature>
<evidence type="ECO:0000313" key="2">
    <source>
        <dbReference type="EMBL" id="KAG8052620.1"/>
    </source>
</evidence>
<evidence type="ECO:0000259" key="1">
    <source>
        <dbReference type="PROSITE" id="PS50878"/>
    </source>
</evidence>
<dbReference type="Pfam" id="PF00078">
    <property type="entry name" value="RVT_1"/>
    <property type="match status" value="1"/>
</dbReference>
<organism evidence="2 3">
    <name type="scientific">Zizania palustris</name>
    <name type="common">Northern wild rice</name>
    <dbReference type="NCBI Taxonomy" id="103762"/>
    <lineage>
        <taxon>Eukaryota</taxon>
        <taxon>Viridiplantae</taxon>
        <taxon>Streptophyta</taxon>
        <taxon>Embryophyta</taxon>
        <taxon>Tracheophyta</taxon>
        <taxon>Spermatophyta</taxon>
        <taxon>Magnoliopsida</taxon>
        <taxon>Liliopsida</taxon>
        <taxon>Poales</taxon>
        <taxon>Poaceae</taxon>
        <taxon>BOP clade</taxon>
        <taxon>Oryzoideae</taxon>
        <taxon>Oryzeae</taxon>
        <taxon>Zizaniinae</taxon>
        <taxon>Zizania</taxon>
    </lineage>
</organism>
<name>A0A8J5V772_ZIZPA</name>
<dbReference type="OrthoDB" id="694708at2759"/>
<dbReference type="InterPro" id="IPR000477">
    <property type="entry name" value="RT_dom"/>
</dbReference>
<protein>
    <recommendedName>
        <fullName evidence="1">Reverse transcriptase domain-containing protein</fullName>
    </recommendedName>
</protein>
<dbReference type="EMBL" id="JAAALK010000288">
    <property type="protein sequence ID" value="KAG8052620.1"/>
    <property type="molecule type" value="Genomic_DNA"/>
</dbReference>
<dbReference type="PANTHER" id="PTHR31635">
    <property type="entry name" value="REVERSE TRANSCRIPTASE DOMAIN-CONTAINING PROTEIN-RELATED"/>
    <property type="match status" value="1"/>
</dbReference>
<dbReference type="Proteomes" id="UP000729402">
    <property type="component" value="Unassembled WGS sequence"/>
</dbReference>
<comment type="caution">
    <text evidence="2">The sequence shown here is derived from an EMBL/GenBank/DDBJ whole genome shotgun (WGS) entry which is preliminary data.</text>
</comment>
<reference evidence="2" key="1">
    <citation type="journal article" date="2021" name="bioRxiv">
        <title>Whole Genome Assembly and Annotation of Northern Wild Rice, Zizania palustris L., Supports a Whole Genome Duplication in the Zizania Genus.</title>
        <authorList>
            <person name="Haas M."/>
            <person name="Kono T."/>
            <person name="Macchietto M."/>
            <person name="Millas R."/>
            <person name="McGilp L."/>
            <person name="Shao M."/>
            <person name="Duquette J."/>
            <person name="Hirsch C.N."/>
            <person name="Kimball J."/>
        </authorList>
    </citation>
    <scope>NUCLEOTIDE SEQUENCE</scope>
    <source>
        <tissue evidence="2">Fresh leaf tissue</tissue>
    </source>
</reference>
<accession>A0A8J5V772</accession>
<dbReference type="AlphaFoldDB" id="A0A8J5V772"/>